<name>A0A147KH68_THECS</name>
<evidence type="ECO:0000256" key="1">
    <source>
        <dbReference type="ARBA" id="ARBA00004496"/>
    </source>
</evidence>
<dbReference type="AlphaFoldDB" id="A0A147KH68"/>
<organism evidence="12 13">
    <name type="scientific">Thermobifida cellulosilytica TB100</name>
    <dbReference type="NCBI Taxonomy" id="665004"/>
    <lineage>
        <taxon>Bacteria</taxon>
        <taxon>Bacillati</taxon>
        <taxon>Actinomycetota</taxon>
        <taxon>Actinomycetes</taxon>
        <taxon>Streptosporangiales</taxon>
        <taxon>Nocardiopsidaceae</taxon>
        <taxon>Thermobifida</taxon>
    </lineage>
</organism>
<evidence type="ECO:0000256" key="6">
    <source>
        <dbReference type="ARBA" id="ARBA00022603"/>
    </source>
</evidence>
<comment type="similarity">
    <text evidence="2">Belongs to the methyltransferase superfamily. L-isoaspartyl/D-aspartyl protein methyltransferase family.</text>
</comment>
<evidence type="ECO:0000256" key="8">
    <source>
        <dbReference type="ARBA" id="ARBA00022691"/>
    </source>
</evidence>
<evidence type="ECO:0000256" key="2">
    <source>
        <dbReference type="ARBA" id="ARBA00005369"/>
    </source>
</evidence>
<comment type="caution">
    <text evidence="12">The sequence shown here is derived from an EMBL/GenBank/DDBJ whole genome shotgun (WGS) entry which is preliminary data.</text>
</comment>
<dbReference type="SUPFAM" id="SSF53335">
    <property type="entry name" value="S-adenosyl-L-methionine-dependent methyltransferases"/>
    <property type="match status" value="1"/>
</dbReference>
<evidence type="ECO:0000256" key="9">
    <source>
        <dbReference type="ARBA" id="ARBA00030757"/>
    </source>
</evidence>
<evidence type="ECO:0000256" key="11">
    <source>
        <dbReference type="ARBA" id="ARBA00031350"/>
    </source>
</evidence>
<evidence type="ECO:0000313" key="12">
    <source>
        <dbReference type="EMBL" id="KUP96519.1"/>
    </source>
</evidence>
<keyword evidence="8" id="KW-0949">S-adenosyl-L-methionine</keyword>
<dbReference type="InterPro" id="IPR029063">
    <property type="entry name" value="SAM-dependent_MTases_sf"/>
</dbReference>
<dbReference type="CDD" id="cd02440">
    <property type="entry name" value="AdoMet_MTases"/>
    <property type="match status" value="1"/>
</dbReference>
<dbReference type="Proteomes" id="UP000074382">
    <property type="component" value="Unassembled WGS sequence"/>
</dbReference>
<dbReference type="Pfam" id="PF01135">
    <property type="entry name" value="PCMT"/>
    <property type="match status" value="1"/>
</dbReference>
<dbReference type="PANTHER" id="PTHR11579">
    <property type="entry name" value="PROTEIN-L-ISOASPARTATE O-METHYLTRANSFERASE"/>
    <property type="match status" value="1"/>
</dbReference>
<evidence type="ECO:0000313" key="13">
    <source>
        <dbReference type="Proteomes" id="UP000074382"/>
    </source>
</evidence>
<accession>A0A147KH68</accession>
<evidence type="ECO:0000256" key="10">
    <source>
        <dbReference type="ARBA" id="ARBA00031323"/>
    </source>
</evidence>
<evidence type="ECO:0000256" key="5">
    <source>
        <dbReference type="ARBA" id="ARBA00022490"/>
    </source>
</evidence>
<dbReference type="EC" id="2.1.1.77" evidence="3"/>
<dbReference type="PANTHER" id="PTHR11579:SF0">
    <property type="entry name" value="PROTEIN-L-ISOASPARTATE(D-ASPARTATE) O-METHYLTRANSFERASE"/>
    <property type="match status" value="1"/>
</dbReference>
<comment type="subcellular location">
    <subcellularLocation>
        <location evidence="1">Cytoplasm</location>
    </subcellularLocation>
</comment>
<protein>
    <recommendedName>
        <fullName evidence="4">Protein-L-isoaspartate O-methyltransferase</fullName>
        <ecNumber evidence="3">2.1.1.77</ecNumber>
    </recommendedName>
    <alternativeName>
        <fullName evidence="11">L-isoaspartyl protein carboxyl methyltransferase</fullName>
    </alternativeName>
    <alternativeName>
        <fullName evidence="9">Protein L-isoaspartyl methyltransferase</fullName>
    </alternativeName>
    <alternativeName>
        <fullName evidence="10">Protein-beta-aspartate methyltransferase</fullName>
    </alternativeName>
</protein>
<keyword evidence="13" id="KW-1185">Reference proteome</keyword>
<evidence type="ECO:0000256" key="3">
    <source>
        <dbReference type="ARBA" id="ARBA00011890"/>
    </source>
</evidence>
<dbReference type="GO" id="GO:0032259">
    <property type="term" value="P:methylation"/>
    <property type="evidence" value="ECO:0007669"/>
    <property type="project" value="UniProtKB-KW"/>
</dbReference>
<dbReference type="EMBL" id="LGEM01000089">
    <property type="protein sequence ID" value="KUP96519.1"/>
    <property type="molecule type" value="Genomic_DNA"/>
</dbReference>
<proteinExistence type="inferred from homology"/>
<reference evidence="13" key="1">
    <citation type="journal article" date="2017" name="Acta Aliment.">
        <title>Plant polysaccharide degrading enzyme system of Thermpbifida cellulosilytica TB100 revealed by de novo genome project data.</title>
        <authorList>
            <person name="Toth A."/>
            <person name="Baka E."/>
            <person name="Luzics S."/>
            <person name="Bata-Vidacs I."/>
            <person name="Nagy I."/>
            <person name="Balint B."/>
            <person name="Herceg R."/>
            <person name="Olasz F."/>
            <person name="Wilk T."/>
            <person name="Nagy T."/>
            <person name="Kriszt B."/>
            <person name="Nagy I."/>
            <person name="Kukolya J."/>
        </authorList>
    </citation>
    <scope>NUCLEOTIDE SEQUENCE [LARGE SCALE GENOMIC DNA]</scope>
    <source>
        <strain evidence="13">TB100</strain>
    </source>
</reference>
<dbReference type="GO" id="GO:0004719">
    <property type="term" value="F:protein-L-isoaspartate (D-aspartate) O-methyltransferase activity"/>
    <property type="evidence" value="ECO:0007669"/>
    <property type="project" value="UniProtKB-EC"/>
</dbReference>
<evidence type="ECO:0000256" key="7">
    <source>
        <dbReference type="ARBA" id="ARBA00022679"/>
    </source>
</evidence>
<gene>
    <name evidence="12" type="ORF">AC529_12280</name>
</gene>
<dbReference type="GO" id="GO:0005737">
    <property type="term" value="C:cytoplasm"/>
    <property type="evidence" value="ECO:0007669"/>
    <property type="project" value="UniProtKB-SubCell"/>
</dbReference>
<dbReference type="Gene3D" id="3.40.50.150">
    <property type="entry name" value="Vaccinia Virus protein VP39"/>
    <property type="match status" value="1"/>
</dbReference>
<dbReference type="PATRIC" id="fig|665004.4.peg.1169"/>
<sequence>MIAQLVASGTLTPAWAEVFRKVPRHLFVPDRFWDRGQHDWFQRDRDADPRSWLRRVYSDEPIVVQIDDGCADPDVTRPHCTSSVACPTVAATLLDQLDVAPGARVLELGTGTGYTTALLAERVGAQNVVGTEIDADLARRAGSTLRRAGWDAAVVARDGCLGWARGAPYDRILVSYAVQRIPRSWLEQCVDGGVIVAPWGTPCTDSFLLRFTVDDGVATGRFLSSVVLPRDRRCSRRWRAEDLVERQPQADVRRSTLCPRRVTPNSGAFLAVGMRVPGCRWEWEDGPEPGGGTAWLYDDADSWASVTVSDPAAEEFTVHEYGPRRLWREVEEAYSWWLRLGSPEWERFGMTVTAEEQSVWLDRPETPVHRCRVSHT</sequence>
<keyword evidence="5" id="KW-0963">Cytoplasm</keyword>
<dbReference type="InterPro" id="IPR000682">
    <property type="entry name" value="PCMT"/>
</dbReference>
<keyword evidence="6" id="KW-0489">Methyltransferase</keyword>
<evidence type="ECO:0000256" key="4">
    <source>
        <dbReference type="ARBA" id="ARBA00013346"/>
    </source>
</evidence>
<keyword evidence="7" id="KW-0808">Transferase</keyword>